<evidence type="ECO:0000313" key="2">
    <source>
        <dbReference type="Proteomes" id="UP001497382"/>
    </source>
</evidence>
<reference evidence="1 2" key="1">
    <citation type="submission" date="2024-04" db="EMBL/GenBank/DDBJ databases">
        <authorList>
            <person name="Rising A."/>
            <person name="Reimegard J."/>
            <person name="Sonavane S."/>
            <person name="Akerstrom W."/>
            <person name="Nylinder S."/>
            <person name="Hedman E."/>
            <person name="Kallberg Y."/>
        </authorList>
    </citation>
    <scope>NUCLEOTIDE SEQUENCE [LARGE SCALE GENOMIC DNA]</scope>
</reference>
<dbReference type="EMBL" id="CAXIEN010000054">
    <property type="protein sequence ID" value="CAL1271449.1"/>
    <property type="molecule type" value="Genomic_DNA"/>
</dbReference>
<protein>
    <submittedName>
        <fullName evidence="1">Uncharacterized protein</fullName>
    </submittedName>
</protein>
<keyword evidence="2" id="KW-1185">Reference proteome</keyword>
<accession>A0AAV1ZMC9</accession>
<dbReference type="AlphaFoldDB" id="A0AAV1ZMC9"/>
<evidence type="ECO:0000313" key="1">
    <source>
        <dbReference type="EMBL" id="CAL1271449.1"/>
    </source>
</evidence>
<name>A0AAV1ZMC9_9ARAC</name>
<dbReference type="Proteomes" id="UP001497382">
    <property type="component" value="Unassembled WGS sequence"/>
</dbReference>
<comment type="caution">
    <text evidence="1">The sequence shown here is derived from an EMBL/GenBank/DDBJ whole genome shotgun (WGS) entry which is preliminary data.</text>
</comment>
<sequence>MIVGKDHVFPNDTEAILVTCAGSSEVLTSLCECGVLSLVSHALFTEDSGQTVGTPSVTLSLCLTWEVFVLRSFLLQNNHRERKALSDFSH</sequence>
<organism evidence="1 2">
    <name type="scientific">Larinioides sclopetarius</name>
    <dbReference type="NCBI Taxonomy" id="280406"/>
    <lineage>
        <taxon>Eukaryota</taxon>
        <taxon>Metazoa</taxon>
        <taxon>Ecdysozoa</taxon>
        <taxon>Arthropoda</taxon>
        <taxon>Chelicerata</taxon>
        <taxon>Arachnida</taxon>
        <taxon>Araneae</taxon>
        <taxon>Araneomorphae</taxon>
        <taxon>Entelegynae</taxon>
        <taxon>Araneoidea</taxon>
        <taxon>Araneidae</taxon>
        <taxon>Larinioides</taxon>
    </lineage>
</organism>
<gene>
    <name evidence="1" type="ORF">LARSCL_LOCUS5822</name>
</gene>
<proteinExistence type="predicted"/>